<evidence type="ECO:0000313" key="1">
    <source>
        <dbReference type="EMBL" id="EDQ00254.1"/>
    </source>
</evidence>
<dbReference type="SUPFAM" id="SSF63829">
    <property type="entry name" value="Calcium-dependent phosphotriesterase"/>
    <property type="match status" value="1"/>
</dbReference>
<comment type="caution">
    <text evidence="1">The sequence shown here is derived from an EMBL/GenBank/DDBJ whole genome shotgun (WGS) entry which is preliminary data.</text>
</comment>
<dbReference type="EMBL" id="ABIC01000023">
    <property type="protein sequence ID" value="EDQ00254.1"/>
    <property type="molecule type" value="Genomic_DNA"/>
</dbReference>
<reference evidence="1 2" key="1">
    <citation type="submission" date="2007-10" db="EMBL/GenBank/DDBJ databases">
        <authorList>
            <person name="Yayanos A."/>
            <person name="Ferriera S."/>
            <person name="Johnson J."/>
            <person name="Kravitz S."/>
            <person name="Halpern A."/>
            <person name="Remington K."/>
            <person name="Beeson K."/>
            <person name="Tran B."/>
            <person name="Rogers Y.-H."/>
            <person name="Friedman R."/>
            <person name="Venter J.C."/>
        </authorList>
    </citation>
    <scope>NUCLEOTIDE SEQUENCE [LARGE SCALE GENOMIC DNA]</scope>
    <source>
        <strain evidence="1 2">KT99</strain>
    </source>
</reference>
<dbReference type="Gene3D" id="2.130.10.10">
    <property type="entry name" value="YVTN repeat-like/Quinoprotein amine dehydrogenase"/>
    <property type="match status" value="1"/>
</dbReference>
<name>A9DCQ7_9GAMM</name>
<protein>
    <submittedName>
        <fullName evidence="1">Sensory box protein</fullName>
    </submittedName>
</protein>
<dbReference type="Proteomes" id="UP000005839">
    <property type="component" value="Unassembled WGS sequence"/>
</dbReference>
<proteinExistence type="predicted"/>
<gene>
    <name evidence="1" type="ORF">KT99_07503</name>
</gene>
<keyword evidence="2" id="KW-1185">Reference proteome</keyword>
<accession>A9DCQ7</accession>
<evidence type="ECO:0000313" key="2">
    <source>
        <dbReference type="Proteomes" id="UP000005839"/>
    </source>
</evidence>
<organism evidence="1 2">
    <name type="scientific">Shewanella benthica KT99</name>
    <dbReference type="NCBI Taxonomy" id="314608"/>
    <lineage>
        <taxon>Bacteria</taxon>
        <taxon>Pseudomonadati</taxon>
        <taxon>Pseudomonadota</taxon>
        <taxon>Gammaproteobacteria</taxon>
        <taxon>Alteromonadales</taxon>
        <taxon>Shewanellaceae</taxon>
        <taxon>Shewanella</taxon>
    </lineage>
</organism>
<dbReference type="STRING" id="314608.KT99_07503"/>
<sequence length="193" mass="21930">MRVFGEAEGLENGTINDISFDSHGFVWVATEQGIFRLSNSKIRRIDKEAFDLRLSGEYINMVKPLSEQHLLVSNYSDTYLYDMLLNKFTRFGSESLFPGYKGGGIIAQVKLADHYILLSLEGELLQYSYEKTSLERINFLPTNADIPWRNLVALDDGRIIVGTAYELQLRDSQGLRIAVFPLGRGKWLDEAVI</sequence>
<dbReference type="Pfam" id="PF07494">
    <property type="entry name" value="Reg_prop"/>
    <property type="match status" value="1"/>
</dbReference>
<dbReference type="InterPro" id="IPR011110">
    <property type="entry name" value="Reg_prop"/>
</dbReference>
<dbReference type="AlphaFoldDB" id="A9DCQ7"/>
<dbReference type="InterPro" id="IPR015943">
    <property type="entry name" value="WD40/YVTN_repeat-like_dom_sf"/>
</dbReference>